<dbReference type="CDD" id="cd14359">
    <property type="entry name" value="UBA_AeNAC"/>
    <property type="match status" value="1"/>
</dbReference>
<dbReference type="InterPro" id="IPR009060">
    <property type="entry name" value="UBA-like_sf"/>
</dbReference>
<comment type="caution">
    <text evidence="1">The sequence shown here is derived from an EMBL/GenBank/DDBJ whole genome shotgun (WGS) entry which is preliminary data.</text>
</comment>
<gene>
    <name evidence="1" type="ORF">B2A_13203</name>
</gene>
<sequence length="100" mass="10586">IRTRTKEHYFRSPEVTILTVQGTRTYQVIGPVEVRPRSAAGSAPAPAAAVPAGPPEEDVQLVMDQAHVGRDDAIQALQETHGAPAEAILRLLTRPPAGSG</sequence>
<proteinExistence type="predicted"/>
<dbReference type="SUPFAM" id="SSF46934">
    <property type="entry name" value="UBA-like"/>
    <property type="match status" value="1"/>
</dbReference>
<dbReference type="AlphaFoldDB" id="T0YN44"/>
<reference evidence="1" key="2">
    <citation type="journal article" date="2014" name="ISME J.">
        <title>Microbial stratification in low pH oxic and suboxic macroscopic growths along an acid mine drainage.</title>
        <authorList>
            <person name="Mendez-Garcia C."/>
            <person name="Mesa V."/>
            <person name="Sprenger R.R."/>
            <person name="Richter M."/>
            <person name="Diez M.S."/>
            <person name="Solano J."/>
            <person name="Bargiela R."/>
            <person name="Golyshina O.V."/>
            <person name="Manteca A."/>
            <person name="Ramos J.L."/>
            <person name="Gallego J.R."/>
            <person name="Llorente I."/>
            <person name="Martins Dos Santos V.A."/>
            <person name="Jensen O.N."/>
            <person name="Pelaez A.I."/>
            <person name="Sanchez J."/>
            <person name="Ferrer M."/>
        </authorList>
    </citation>
    <scope>NUCLEOTIDE SEQUENCE</scope>
</reference>
<name>T0YN44_9ZZZZ</name>
<dbReference type="Gene3D" id="2.20.70.30">
    <property type="entry name" value="Nascent polypeptide-associated complex domain"/>
    <property type="match status" value="1"/>
</dbReference>
<organism evidence="1">
    <name type="scientific">mine drainage metagenome</name>
    <dbReference type="NCBI Taxonomy" id="410659"/>
    <lineage>
        <taxon>unclassified sequences</taxon>
        <taxon>metagenomes</taxon>
        <taxon>ecological metagenomes</taxon>
    </lineage>
</organism>
<dbReference type="InterPro" id="IPR038187">
    <property type="entry name" value="NAC_A/B_dom_sf"/>
</dbReference>
<reference evidence="1" key="1">
    <citation type="submission" date="2013-08" db="EMBL/GenBank/DDBJ databases">
        <authorList>
            <person name="Mendez C."/>
            <person name="Richter M."/>
            <person name="Ferrer M."/>
            <person name="Sanchez J."/>
        </authorList>
    </citation>
    <scope>NUCLEOTIDE SEQUENCE</scope>
</reference>
<protein>
    <submittedName>
        <fullName evidence="1">Alpha-NAC related protein</fullName>
    </submittedName>
</protein>
<dbReference type="Gene3D" id="1.10.8.10">
    <property type="entry name" value="DNA helicase RuvA subunit, C-terminal domain"/>
    <property type="match status" value="1"/>
</dbReference>
<dbReference type="EMBL" id="AUZZ01009553">
    <property type="protein sequence ID" value="EQD33337.1"/>
    <property type="molecule type" value="Genomic_DNA"/>
</dbReference>
<feature type="non-terminal residue" evidence="1">
    <location>
        <position position="1"/>
    </location>
</feature>
<accession>T0YN44</accession>
<evidence type="ECO:0000313" key="1">
    <source>
        <dbReference type="EMBL" id="EQD33337.1"/>
    </source>
</evidence>